<name>A0A9X2KTX4_9SPHN</name>
<dbReference type="RefSeq" id="WP_254289366.1">
    <property type="nucleotide sequence ID" value="NZ_JAMLDY010000011.1"/>
</dbReference>
<keyword evidence="2" id="KW-1185">Reference proteome</keyword>
<dbReference type="Pfam" id="PF00494">
    <property type="entry name" value="SQS_PSY"/>
    <property type="match status" value="1"/>
</dbReference>
<proteinExistence type="predicted"/>
<dbReference type="InterPro" id="IPR008949">
    <property type="entry name" value="Isoprenoid_synthase_dom_sf"/>
</dbReference>
<reference evidence="1" key="1">
    <citation type="submission" date="2022-05" db="EMBL/GenBank/DDBJ databases">
        <title>Sphingomonas sp. strain RP10 Genome sequencing and assembly.</title>
        <authorList>
            <person name="Kim I."/>
        </authorList>
    </citation>
    <scope>NUCLEOTIDE SEQUENCE</scope>
    <source>
        <strain evidence="1">RP10</strain>
    </source>
</reference>
<dbReference type="Gene3D" id="1.10.600.10">
    <property type="entry name" value="Farnesyl Diphosphate Synthase"/>
    <property type="match status" value="1"/>
</dbReference>
<evidence type="ECO:0000313" key="1">
    <source>
        <dbReference type="EMBL" id="MCP3735358.1"/>
    </source>
</evidence>
<dbReference type="Proteomes" id="UP001139486">
    <property type="component" value="Unassembled WGS sequence"/>
</dbReference>
<comment type="caution">
    <text evidence="1">The sequence shown here is derived from an EMBL/GenBank/DDBJ whole genome shotgun (WGS) entry which is preliminary data.</text>
</comment>
<dbReference type="SUPFAM" id="SSF48576">
    <property type="entry name" value="Terpenoid synthases"/>
    <property type="match status" value="1"/>
</dbReference>
<dbReference type="InterPro" id="IPR002060">
    <property type="entry name" value="Squ/phyt_synthse"/>
</dbReference>
<dbReference type="AlphaFoldDB" id="A0A9X2KTX4"/>
<dbReference type="EMBL" id="JAMLDY010000011">
    <property type="protein sequence ID" value="MCP3735358.1"/>
    <property type="molecule type" value="Genomic_DNA"/>
</dbReference>
<organism evidence="1 2">
    <name type="scientific">Sphingomonas liriopis</name>
    <dbReference type="NCBI Taxonomy" id="2949094"/>
    <lineage>
        <taxon>Bacteria</taxon>
        <taxon>Pseudomonadati</taxon>
        <taxon>Pseudomonadota</taxon>
        <taxon>Alphaproteobacteria</taxon>
        <taxon>Sphingomonadales</taxon>
        <taxon>Sphingomonadaceae</taxon>
        <taxon>Sphingomonas</taxon>
    </lineage>
</organism>
<gene>
    <name evidence="1" type="ORF">M9979_10805</name>
</gene>
<evidence type="ECO:0000313" key="2">
    <source>
        <dbReference type="Proteomes" id="UP001139486"/>
    </source>
</evidence>
<sequence>MTDPLPSDRQLAIGYAPASVRAGFAAMLALDARLAGIVRTTREPLVGQMRLTWWHDALVRLDIAPAPAEPVLRDLQAAALPHGVTGADLATLVEGWEVLLDPLDADGLASHAERRGARLFRLVARLMDGDADGVSAAGRGWALADLALHVSAPRIADIAMSQAREAFATGFAKTWPRSIRPLGALALFQLLRIDGTTPVHDFARMTRFQIAGR</sequence>
<accession>A0A9X2KTX4</accession>
<protein>
    <submittedName>
        <fullName evidence="1">Squalene/phytoene synthase family protein</fullName>
    </submittedName>
</protein>